<feature type="chain" id="PRO_5043605986" evidence="2">
    <location>
        <begin position="22"/>
        <end position="187"/>
    </location>
</feature>
<feature type="compositionally biased region" description="Basic and acidic residues" evidence="1">
    <location>
        <begin position="84"/>
        <end position="97"/>
    </location>
</feature>
<dbReference type="EMBL" id="CALTRL010006207">
    <property type="protein sequence ID" value="CAH7690153.1"/>
    <property type="molecule type" value="Genomic_DNA"/>
</dbReference>
<feature type="compositionally biased region" description="Polar residues" evidence="1">
    <location>
        <begin position="132"/>
        <end position="153"/>
    </location>
</feature>
<dbReference type="Proteomes" id="UP001153365">
    <property type="component" value="Unassembled WGS sequence"/>
</dbReference>
<gene>
    <name evidence="3" type="ORF">PPACK8108_LOCUS25407</name>
</gene>
<reference evidence="3" key="1">
    <citation type="submission" date="2022-06" db="EMBL/GenBank/DDBJ databases">
        <authorList>
            <consortium name="SYNGENTA / RWTH Aachen University"/>
        </authorList>
    </citation>
    <scope>NUCLEOTIDE SEQUENCE</scope>
</reference>
<proteinExistence type="predicted"/>
<feature type="compositionally biased region" description="Basic and acidic residues" evidence="1">
    <location>
        <begin position="35"/>
        <end position="49"/>
    </location>
</feature>
<keyword evidence="4" id="KW-1185">Reference proteome</keyword>
<keyword evidence="2" id="KW-0732">Signal</keyword>
<evidence type="ECO:0000256" key="2">
    <source>
        <dbReference type="SAM" id="SignalP"/>
    </source>
</evidence>
<feature type="region of interest" description="Disordered" evidence="1">
    <location>
        <begin position="84"/>
        <end position="170"/>
    </location>
</feature>
<feature type="region of interest" description="Disordered" evidence="1">
    <location>
        <begin position="35"/>
        <end position="69"/>
    </location>
</feature>
<organism evidence="3 4">
    <name type="scientific">Phakopsora pachyrhizi</name>
    <name type="common">Asian soybean rust disease fungus</name>
    <dbReference type="NCBI Taxonomy" id="170000"/>
    <lineage>
        <taxon>Eukaryota</taxon>
        <taxon>Fungi</taxon>
        <taxon>Dikarya</taxon>
        <taxon>Basidiomycota</taxon>
        <taxon>Pucciniomycotina</taxon>
        <taxon>Pucciniomycetes</taxon>
        <taxon>Pucciniales</taxon>
        <taxon>Phakopsoraceae</taxon>
        <taxon>Phakopsora</taxon>
    </lineage>
</organism>
<accession>A0AAV0BRY2</accession>
<sequence>MKFSIAIFMMTIVFTMNYIVARPVYDDLEEVTITEDPRESQSEVDKEHNQFPGQPEKSEGHNADAQVSDQAILLGYELAAVKEGNEKGLKEGPEEASTKSTEQASTEGSEQASALVFEQASTEGSENESTEVSEQATADDSKQAISEESQPSDLHNKKVNKKKPSKKVMKKVATMVLKQALQSVNKS</sequence>
<feature type="signal peptide" evidence="2">
    <location>
        <begin position="1"/>
        <end position="21"/>
    </location>
</feature>
<feature type="compositionally biased region" description="Basic residues" evidence="1">
    <location>
        <begin position="157"/>
        <end position="170"/>
    </location>
</feature>
<comment type="caution">
    <text evidence="3">The sequence shown here is derived from an EMBL/GenBank/DDBJ whole genome shotgun (WGS) entry which is preliminary data.</text>
</comment>
<feature type="compositionally biased region" description="Polar residues" evidence="1">
    <location>
        <begin position="98"/>
        <end position="112"/>
    </location>
</feature>
<protein>
    <submittedName>
        <fullName evidence="3">Expressed protein</fullName>
    </submittedName>
</protein>
<evidence type="ECO:0000313" key="4">
    <source>
        <dbReference type="Proteomes" id="UP001153365"/>
    </source>
</evidence>
<dbReference type="AlphaFoldDB" id="A0AAV0BRY2"/>
<evidence type="ECO:0000256" key="1">
    <source>
        <dbReference type="SAM" id="MobiDB-lite"/>
    </source>
</evidence>
<evidence type="ECO:0000313" key="3">
    <source>
        <dbReference type="EMBL" id="CAH7690153.1"/>
    </source>
</evidence>
<name>A0AAV0BRY2_PHAPC</name>